<dbReference type="AlphaFoldDB" id="A0A2W4THH7"/>
<dbReference type="SUPFAM" id="SSF81342">
    <property type="entry name" value="Transmembrane di-heme cytochromes"/>
    <property type="match status" value="1"/>
</dbReference>
<evidence type="ECO:0000256" key="10">
    <source>
        <dbReference type="ARBA" id="ARBA00023004"/>
    </source>
</evidence>
<proteinExistence type="inferred from homology"/>
<keyword evidence="5" id="KW-0349">Heme</keyword>
<keyword evidence="11 13" id="KW-0472">Membrane</keyword>
<comment type="subcellular location">
    <subcellularLocation>
        <location evidence="2">Cell membrane</location>
        <topology evidence="2">Multi-pass membrane protein</topology>
    </subcellularLocation>
</comment>
<comment type="caution">
    <text evidence="15">The sequence shown here is derived from an EMBL/GenBank/DDBJ whole genome shotgun (WGS) entry which is preliminary data.</text>
</comment>
<dbReference type="PANTHER" id="PTHR30529">
    <property type="entry name" value="CYTOCHROME B561"/>
    <property type="match status" value="1"/>
</dbReference>
<dbReference type="InterPro" id="IPR052168">
    <property type="entry name" value="Cytochrome_b561_oxidase"/>
</dbReference>
<evidence type="ECO:0000256" key="8">
    <source>
        <dbReference type="ARBA" id="ARBA00022982"/>
    </source>
</evidence>
<evidence type="ECO:0000256" key="5">
    <source>
        <dbReference type="ARBA" id="ARBA00022617"/>
    </source>
</evidence>
<dbReference type="Pfam" id="PF01292">
    <property type="entry name" value="Ni_hydr_CYTB"/>
    <property type="match status" value="1"/>
</dbReference>
<name>A0A2W4THH7_9GAMM</name>
<feature type="domain" description="Cytochrome b561 bacterial/Ni-hydrogenase" evidence="14">
    <location>
        <begin position="12"/>
        <end position="180"/>
    </location>
</feature>
<evidence type="ECO:0000256" key="1">
    <source>
        <dbReference type="ARBA" id="ARBA00001970"/>
    </source>
</evidence>
<evidence type="ECO:0000259" key="14">
    <source>
        <dbReference type="Pfam" id="PF01292"/>
    </source>
</evidence>
<evidence type="ECO:0000256" key="7">
    <source>
        <dbReference type="ARBA" id="ARBA00022723"/>
    </source>
</evidence>
<dbReference type="PANTHER" id="PTHR30529:SF1">
    <property type="entry name" value="CYTOCHROME B561 HOMOLOG 2"/>
    <property type="match status" value="1"/>
</dbReference>
<feature type="transmembrane region" description="Helical" evidence="13">
    <location>
        <begin position="53"/>
        <end position="71"/>
    </location>
</feature>
<keyword evidence="8" id="KW-0249">Electron transport</keyword>
<feature type="transmembrane region" description="Helical" evidence="13">
    <location>
        <begin position="12"/>
        <end position="33"/>
    </location>
</feature>
<dbReference type="GO" id="GO:0020037">
    <property type="term" value="F:heme binding"/>
    <property type="evidence" value="ECO:0007669"/>
    <property type="project" value="TreeGrafter"/>
</dbReference>
<gene>
    <name evidence="15" type="ORF">DM484_07110</name>
</gene>
<keyword evidence="3" id="KW-0813">Transport</keyword>
<accession>A0A2W4THH7</accession>
<keyword evidence="7" id="KW-0479">Metal-binding</keyword>
<keyword evidence="4" id="KW-1003">Cell membrane</keyword>
<evidence type="ECO:0000313" key="16">
    <source>
        <dbReference type="Proteomes" id="UP000249396"/>
    </source>
</evidence>
<evidence type="ECO:0000256" key="13">
    <source>
        <dbReference type="SAM" id="Phobius"/>
    </source>
</evidence>
<sequence length="180" mass="20049">MSESNPKLIEKYPALLRVLHWSAATVFTFLFITGPIMVDLGKDDPLRRDLFNLHKSVGVIAIILLALRLTVRLRSALPPLPSNLQGWEIKLAYWGHCVLYALMVVTPLVGWADSNLHGRPVKLFGLPLVKLFPTVEGIGNAPGYVHTVLAYTLLGLVAIHVAAVIKHRYFDRADVLQRII</sequence>
<dbReference type="InterPro" id="IPR016174">
    <property type="entry name" value="Di-haem_cyt_TM"/>
</dbReference>
<protein>
    <submittedName>
        <fullName evidence="15">Cytochrome B</fullName>
    </submittedName>
</protein>
<dbReference type="GO" id="GO:0009055">
    <property type="term" value="F:electron transfer activity"/>
    <property type="evidence" value="ECO:0007669"/>
    <property type="project" value="InterPro"/>
</dbReference>
<evidence type="ECO:0000256" key="9">
    <source>
        <dbReference type="ARBA" id="ARBA00022989"/>
    </source>
</evidence>
<dbReference type="GO" id="GO:0022904">
    <property type="term" value="P:respiratory electron transport chain"/>
    <property type="evidence" value="ECO:0007669"/>
    <property type="project" value="InterPro"/>
</dbReference>
<dbReference type="EMBL" id="QJPH01000238">
    <property type="protein sequence ID" value="PZN82037.1"/>
    <property type="molecule type" value="Genomic_DNA"/>
</dbReference>
<dbReference type="GO" id="GO:0005886">
    <property type="term" value="C:plasma membrane"/>
    <property type="evidence" value="ECO:0007669"/>
    <property type="project" value="UniProtKB-SubCell"/>
</dbReference>
<feature type="transmembrane region" description="Helical" evidence="13">
    <location>
        <begin position="144"/>
        <end position="165"/>
    </location>
</feature>
<dbReference type="Proteomes" id="UP000249396">
    <property type="component" value="Unassembled WGS sequence"/>
</dbReference>
<keyword evidence="6 13" id="KW-0812">Transmembrane</keyword>
<organism evidence="15 16">
    <name type="scientific">Candidatus Methylumidiphilus alinenensis</name>
    <dbReference type="NCBI Taxonomy" id="2202197"/>
    <lineage>
        <taxon>Bacteria</taxon>
        <taxon>Pseudomonadati</taxon>
        <taxon>Pseudomonadota</taxon>
        <taxon>Gammaproteobacteria</taxon>
        <taxon>Methylococcales</taxon>
        <taxon>Candidatus Methylumidiphilus</taxon>
    </lineage>
</organism>
<keyword evidence="10" id="KW-0408">Iron</keyword>
<comment type="cofactor">
    <cofactor evidence="1">
        <name>heme b</name>
        <dbReference type="ChEBI" id="CHEBI:60344"/>
    </cofactor>
</comment>
<evidence type="ECO:0000313" key="15">
    <source>
        <dbReference type="EMBL" id="PZN82037.1"/>
    </source>
</evidence>
<evidence type="ECO:0000256" key="11">
    <source>
        <dbReference type="ARBA" id="ARBA00023136"/>
    </source>
</evidence>
<dbReference type="GO" id="GO:0046872">
    <property type="term" value="F:metal ion binding"/>
    <property type="evidence" value="ECO:0007669"/>
    <property type="project" value="UniProtKB-KW"/>
</dbReference>
<evidence type="ECO:0000256" key="2">
    <source>
        <dbReference type="ARBA" id="ARBA00004651"/>
    </source>
</evidence>
<feature type="transmembrane region" description="Helical" evidence="13">
    <location>
        <begin position="91"/>
        <end position="112"/>
    </location>
</feature>
<dbReference type="Gene3D" id="1.20.950.20">
    <property type="entry name" value="Transmembrane di-heme cytochromes, Chain C"/>
    <property type="match status" value="1"/>
</dbReference>
<dbReference type="InterPro" id="IPR011577">
    <property type="entry name" value="Cyt_b561_bac/Ni-Hgenase"/>
</dbReference>
<evidence type="ECO:0000256" key="6">
    <source>
        <dbReference type="ARBA" id="ARBA00022692"/>
    </source>
</evidence>
<keyword evidence="9 13" id="KW-1133">Transmembrane helix</keyword>
<evidence type="ECO:0000256" key="4">
    <source>
        <dbReference type="ARBA" id="ARBA00022475"/>
    </source>
</evidence>
<reference evidence="15 16" key="1">
    <citation type="journal article" date="2018" name="Aquat. Microb. Ecol.">
        <title>Gammaproteobacterial methanotrophs dominate.</title>
        <authorList>
            <person name="Rissanen A.J."/>
            <person name="Saarenheimo J."/>
            <person name="Tiirola M."/>
            <person name="Peura S."/>
            <person name="Aalto S.L."/>
            <person name="Karvinen A."/>
            <person name="Nykanen H."/>
        </authorList>
    </citation>
    <scope>NUCLEOTIDE SEQUENCE [LARGE SCALE GENOMIC DNA]</scope>
    <source>
        <strain evidence="15">AMbin10</strain>
    </source>
</reference>
<comment type="similarity">
    <text evidence="12">Belongs to the cytochrome b561 family.</text>
</comment>
<evidence type="ECO:0000256" key="3">
    <source>
        <dbReference type="ARBA" id="ARBA00022448"/>
    </source>
</evidence>
<evidence type="ECO:0000256" key="12">
    <source>
        <dbReference type="ARBA" id="ARBA00037975"/>
    </source>
</evidence>